<dbReference type="OrthoDB" id="1880172at2759"/>
<dbReference type="GO" id="GO:0010427">
    <property type="term" value="F:abscisic acid binding"/>
    <property type="evidence" value="ECO:0007669"/>
    <property type="project" value="InterPro"/>
</dbReference>
<reference evidence="3" key="1">
    <citation type="submission" date="2010-05" db="EMBL/GenBank/DDBJ databases">
        <title>Bioinformatics and Expression Analysis of an Allergen Gene (SmMAC) from Salvia miltiorrhiza.</title>
        <authorList>
            <person name="Sheng H."/>
            <person name="Hua W.P."/>
            <person name="Wang Z.Z."/>
        </authorList>
    </citation>
    <scope>NUCLEOTIDE SEQUENCE</scope>
</reference>
<proteinExistence type="evidence at transcript level"/>
<dbReference type="GO" id="GO:0004864">
    <property type="term" value="F:protein phosphatase inhibitor activity"/>
    <property type="evidence" value="ECO:0007669"/>
    <property type="project" value="InterPro"/>
</dbReference>
<dbReference type="GO" id="GO:0009738">
    <property type="term" value="P:abscisic acid-activated signaling pathway"/>
    <property type="evidence" value="ECO:0007669"/>
    <property type="project" value="InterPro"/>
</dbReference>
<dbReference type="PANTHER" id="PTHR31213:SF55">
    <property type="entry name" value="STRESS-INDUCED PROTEIN SAM22"/>
    <property type="match status" value="1"/>
</dbReference>
<accession>F6K7I3</accession>
<gene>
    <name evidence="3" type="primary">MAC</name>
</gene>
<evidence type="ECO:0000259" key="2">
    <source>
        <dbReference type="Pfam" id="PF00407"/>
    </source>
</evidence>
<dbReference type="FunFam" id="3.30.530.20:FF:000007">
    <property type="entry name" value="Major pollen allergen Bet v 1-A"/>
    <property type="match status" value="1"/>
</dbReference>
<dbReference type="SMR" id="F6K7I3"/>
<dbReference type="CDD" id="cd07816">
    <property type="entry name" value="Bet_v1-like"/>
    <property type="match status" value="1"/>
</dbReference>
<dbReference type="InterPro" id="IPR050279">
    <property type="entry name" value="Plant_def-hormone_signal"/>
</dbReference>
<dbReference type="InterPro" id="IPR023393">
    <property type="entry name" value="START-like_dom_sf"/>
</dbReference>
<dbReference type="InterPro" id="IPR000916">
    <property type="entry name" value="Bet_v_I/MLP"/>
</dbReference>
<feature type="domain" description="Bet v I/Major latex protein" evidence="2">
    <location>
        <begin position="14"/>
        <end position="135"/>
    </location>
</feature>
<dbReference type="InterPro" id="IPR024949">
    <property type="entry name" value="Bet_v_I_allergen"/>
</dbReference>
<organism evidence="3">
    <name type="scientific">Salvia miltiorrhiza</name>
    <name type="common">Chinese sage</name>
    <dbReference type="NCBI Taxonomy" id="226208"/>
    <lineage>
        <taxon>Eukaryota</taxon>
        <taxon>Viridiplantae</taxon>
        <taxon>Streptophyta</taxon>
        <taxon>Embryophyta</taxon>
        <taxon>Tracheophyta</taxon>
        <taxon>Spermatophyta</taxon>
        <taxon>Magnoliopsida</taxon>
        <taxon>eudicotyledons</taxon>
        <taxon>Gunneridae</taxon>
        <taxon>Pentapetalae</taxon>
        <taxon>asterids</taxon>
        <taxon>lamiids</taxon>
        <taxon>Lamiales</taxon>
        <taxon>Lamiaceae</taxon>
        <taxon>Nepetoideae</taxon>
        <taxon>Mentheae</taxon>
        <taxon>Salviinae</taxon>
        <taxon>Salvia</taxon>
        <taxon>Salvia incertae sedis</taxon>
    </lineage>
</organism>
<protein>
    <submittedName>
        <fullName evidence="3">Allergen</fullName>
    </submittedName>
</protein>
<dbReference type="PANTHER" id="PTHR31213">
    <property type="entry name" value="OS08G0374000 PROTEIN-RELATED"/>
    <property type="match status" value="1"/>
</dbReference>
<dbReference type="AlphaFoldDB" id="F6K7I3"/>
<dbReference type="GO" id="GO:0005737">
    <property type="term" value="C:cytoplasm"/>
    <property type="evidence" value="ECO:0007669"/>
    <property type="project" value="TreeGrafter"/>
</dbReference>
<sequence>MGVIVDEQVLTCSIPPARFFKAFIVDSHNLIPKILPTVFKSIEYTGGNGGPGSIKVLHFYDGDEVKSMKHKVEELDEANLVYKFSIIEGENMGTDFEAVSIVSKVEAGPDGGCTFRSINTYTTKGDNENVIQASIKKAKDGLAGFFQAVVGHLHANPDAYN</sequence>
<dbReference type="SUPFAM" id="SSF55961">
    <property type="entry name" value="Bet v1-like"/>
    <property type="match status" value="1"/>
</dbReference>
<dbReference type="GO" id="GO:0006952">
    <property type="term" value="P:defense response"/>
    <property type="evidence" value="ECO:0007669"/>
    <property type="project" value="InterPro"/>
</dbReference>
<dbReference type="Gene3D" id="3.30.530.20">
    <property type="match status" value="1"/>
</dbReference>
<dbReference type="EMBL" id="HM439764">
    <property type="protein sequence ID" value="ADM22286.1"/>
    <property type="molecule type" value="mRNA"/>
</dbReference>
<evidence type="ECO:0000313" key="3">
    <source>
        <dbReference type="EMBL" id="ADM22286.1"/>
    </source>
</evidence>
<evidence type="ECO:0000256" key="1">
    <source>
        <dbReference type="ARBA" id="ARBA00009744"/>
    </source>
</evidence>
<comment type="similarity">
    <text evidence="1">Belongs to the BetVI family.</text>
</comment>
<dbReference type="GO" id="GO:0038023">
    <property type="term" value="F:signaling receptor activity"/>
    <property type="evidence" value="ECO:0007669"/>
    <property type="project" value="InterPro"/>
</dbReference>
<dbReference type="GO" id="GO:0005634">
    <property type="term" value="C:nucleus"/>
    <property type="evidence" value="ECO:0007669"/>
    <property type="project" value="TreeGrafter"/>
</dbReference>
<name>F6K7I3_SALMI</name>
<dbReference type="PRINTS" id="PR00634">
    <property type="entry name" value="BETALLERGEN"/>
</dbReference>
<dbReference type="Pfam" id="PF00407">
    <property type="entry name" value="Bet_v_1"/>
    <property type="match status" value="1"/>
</dbReference>